<accession>A0A0S2T9C8</accession>
<dbReference type="Proteomes" id="UP000055136">
    <property type="component" value="Chromosome"/>
</dbReference>
<dbReference type="STRING" id="1748243.Tel_00675"/>
<dbReference type="EMBL" id="CP013099">
    <property type="protein sequence ID" value="ALP51771.1"/>
    <property type="molecule type" value="Genomic_DNA"/>
</dbReference>
<gene>
    <name evidence="2" type="ORF">Tel_00675</name>
</gene>
<keyword evidence="3" id="KW-1185">Reference proteome</keyword>
<feature type="domain" description="Pyridoxamine 5'-phosphate oxidase N-terminal" evidence="1">
    <location>
        <begin position="16"/>
        <end position="144"/>
    </location>
</feature>
<dbReference type="KEGG" id="tee:Tel_00675"/>
<evidence type="ECO:0000259" key="1">
    <source>
        <dbReference type="Pfam" id="PF01243"/>
    </source>
</evidence>
<dbReference type="PANTHER" id="PTHR13343">
    <property type="entry name" value="CREG1 PROTEIN"/>
    <property type="match status" value="1"/>
</dbReference>
<dbReference type="SUPFAM" id="SSF50475">
    <property type="entry name" value="FMN-binding split barrel"/>
    <property type="match status" value="1"/>
</dbReference>
<sequence>MTQQSAAMKPMDPTRLAQLLRGQRWACLGTQSDDGPYVSWVAFVAVADFSALIMHLSRLAQHTRNLEADARVSLALSEPDDGRRDPQQLARVSLQGTVTAVTPEHPDYEHLKALYLARLPDAEGLFQFSDFSLYRFEPRAGRYVEGFASSHAINAEKLKVAAAC</sequence>
<dbReference type="AlphaFoldDB" id="A0A0S2T9C8"/>
<dbReference type="PANTHER" id="PTHR13343:SF17">
    <property type="entry name" value="CELLULAR REPRESSOR OF E1A-STIMULATED GENES, ISOFORM A"/>
    <property type="match status" value="1"/>
</dbReference>
<dbReference type="Pfam" id="PF01243">
    <property type="entry name" value="PNPOx_N"/>
    <property type="match status" value="1"/>
</dbReference>
<proteinExistence type="predicted"/>
<dbReference type="GO" id="GO:0005737">
    <property type="term" value="C:cytoplasm"/>
    <property type="evidence" value="ECO:0007669"/>
    <property type="project" value="UniProtKB-ARBA"/>
</dbReference>
<dbReference type="Gene3D" id="2.30.110.10">
    <property type="entry name" value="Electron Transport, Fmn-binding Protein, Chain A"/>
    <property type="match status" value="1"/>
</dbReference>
<dbReference type="InterPro" id="IPR014419">
    <property type="entry name" value="HutZ"/>
</dbReference>
<evidence type="ECO:0000313" key="2">
    <source>
        <dbReference type="EMBL" id="ALP51771.1"/>
    </source>
</evidence>
<dbReference type="InterPro" id="IPR012349">
    <property type="entry name" value="Split_barrel_FMN-bd"/>
</dbReference>
<dbReference type="PIRSF" id="PIRSF004633">
    <property type="entry name" value="UCP_PLP_oxd"/>
    <property type="match status" value="1"/>
</dbReference>
<reference evidence="2" key="1">
    <citation type="submission" date="2015-10" db="EMBL/GenBank/DDBJ databases">
        <title>Description of Candidatus Tenderia electrophaga gen. nov, sp. nov., an Uncultivated Electroautotroph from a Biocathode Enrichment.</title>
        <authorList>
            <person name="Eddie B.J."/>
            <person name="Malanoski A.P."/>
            <person name="Wang Z."/>
            <person name="Hall R.J."/>
            <person name="Oh S.D."/>
            <person name="Heiner C."/>
            <person name="Lin B."/>
            <person name="Strycharz-Glaven S.M."/>
        </authorList>
    </citation>
    <scope>NUCLEOTIDE SEQUENCE [LARGE SCALE GENOMIC DNA]</scope>
    <source>
        <strain evidence="2">NRL1</strain>
    </source>
</reference>
<evidence type="ECO:0000313" key="3">
    <source>
        <dbReference type="Proteomes" id="UP000055136"/>
    </source>
</evidence>
<organism evidence="2 3">
    <name type="scientific">Candidatus Tenderia electrophaga</name>
    <dbReference type="NCBI Taxonomy" id="1748243"/>
    <lineage>
        <taxon>Bacteria</taxon>
        <taxon>Pseudomonadati</taxon>
        <taxon>Pseudomonadota</taxon>
        <taxon>Gammaproteobacteria</taxon>
        <taxon>Candidatus Tenderiales</taxon>
        <taxon>Candidatus Tenderiaceae</taxon>
        <taxon>Candidatus Tenderia</taxon>
    </lineage>
</organism>
<dbReference type="InterPro" id="IPR011576">
    <property type="entry name" value="Pyridox_Oxase_N"/>
</dbReference>
<name>A0A0S2T9C8_9GAMM</name>
<protein>
    <recommendedName>
        <fullName evidence="1">Pyridoxamine 5'-phosphate oxidase N-terminal domain-containing protein</fullName>
    </recommendedName>
</protein>